<evidence type="ECO:0000256" key="1">
    <source>
        <dbReference type="SAM" id="MobiDB-lite"/>
    </source>
</evidence>
<reference evidence="2 3" key="1">
    <citation type="submission" date="2020-08" db="EMBL/GenBank/DDBJ databases">
        <authorList>
            <person name="Newling K."/>
            <person name="Davey J."/>
            <person name="Forrester S."/>
        </authorList>
    </citation>
    <scope>NUCLEOTIDE SEQUENCE [LARGE SCALE GENOMIC DNA]</scope>
    <source>
        <strain evidence="3">Crithidia deanei Carvalho (ATCC PRA-265)</strain>
    </source>
</reference>
<accession>A0A7G2BZJ1</accession>
<evidence type="ECO:0000313" key="3">
    <source>
        <dbReference type="Proteomes" id="UP000515908"/>
    </source>
</evidence>
<sequence>MLSIFRKKSAVQGSALMMKYSRFASFAATAPLYAAPKASRKPNATQAPKVVIPSTQPEVEEHSLHEDVLSGTPTDTLETLLQQSKEVEDLEADETVSHAEEEVLEAHEGDDSFATDLESLDEATTLTPQVKSKKSKKTRKAKEDAASEETVEPQQQKSEGPTNLSGSHFEGELGEKLDRFVKSRGLTSNIFSTRLGYSNLGVTVNATDADGVEMHVHGRPTYMFNVLQTSLSSFAEDNADDKVLEYLKKLGRLNKTGMNRAYTPKYLSTKPLSGFTKDLVMNSETYLRTRDISGIWLTLEEVVNINASVKADEVLNGVIAAVRSAPYRFDSEELGEKLNEYSEKLGVNAMCTPVFYNLSQLDDEERFKKYYTGFKTLPVTCNGRPYLNATSFLMCEYCDQYELNTRRYAIFVTADRVKQQGGSILETVGEHSPPPFTTLFGGDVVSLYHADQTTIAGPLYNAMFAAKQKDKDVMRAKYQDHSTTDEAADSSN</sequence>
<dbReference type="EMBL" id="LR877145">
    <property type="protein sequence ID" value="CAD2212705.1"/>
    <property type="molecule type" value="Genomic_DNA"/>
</dbReference>
<organism evidence="2 3">
    <name type="scientific">Angomonas deanei</name>
    <dbReference type="NCBI Taxonomy" id="59799"/>
    <lineage>
        <taxon>Eukaryota</taxon>
        <taxon>Discoba</taxon>
        <taxon>Euglenozoa</taxon>
        <taxon>Kinetoplastea</taxon>
        <taxon>Metakinetoplastina</taxon>
        <taxon>Trypanosomatida</taxon>
        <taxon>Trypanosomatidae</taxon>
        <taxon>Strigomonadinae</taxon>
        <taxon>Angomonas</taxon>
    </lineage>
</organism>
<feature type="region of interest" description="Disordered" evidence="1">
    <location>
        <begin position="120"/>
        <end position="170"/>
    </location>
</feature>
<evidence type="ECO:0000313" key="2">
    <source>
        <dbReference type="EMBL" id="CAD2212705.1"/>
    </source>
</evidence>
<gene>
    <name evidence="2" type="ORF">ADEAN_000011700</name>
</gene>
<dbReference type="Proteomes" id="UP000515908">
    <property type="component" value="Chromosome 01"/>
</dbReference>
<dbReference type="AlphaFoldDB" id="A0A7G2BZJ1"/>
<feature type="compositionally biased region" description="Basic residues" evidence="1">
    <location>
        <begin position="131"/>
        <end position="140"/>
    </location>
</feature>
<feature type="compositionally biased region" description="Polar residues" evidence="1">
    <location>
        <begin position="152"/>
        <end position="166"/>
    </location>
</feature>
<dbReference type="VEuPathDB" id="TriTrypDB:ADEAN_000011700"/>
<proteinExistence type="predicted"/>
<protein>
    <submittedName>
        <fullName evidence="2">Uncharacterized protein</fullName>
    </submittedName>
</protein>
<name>A0A7G2BZJ1_9TRYP</name>
<keyword evidence="3" id="KW-1185">Reference proteome</keyword>